<accession>A0A9X2HH65</accession>
<name>A0A9X2HH65_9MICC</name>
<keyword evidence="3 6" id="KW-0812">Transmembrane</keyword>
<feature type="transmembrane region" description="Helical" evidence="6">
    <location>
        <begin position="12"/>
        <end position="32"/>
    </location>
</feature>
<feature type="transmembrane region" description="Helical" evidence="6">
    <location>
        <begin position="44"/>
        <end position="66"/>
    </location>
</feature>
<evidence type="ECO:0000256" key="6">
    <source>
        <dbReference type="SAM" id="Phobius"/>
    </source>
</evidence>
<keyword evidence="9" id="KW-1185">Reference proteome</keyword>
<dbReference type="PANTHER" id="PTHR40077">
    <property type="entry name" value="MEMBRANE PROTEIN-RELATED"/>
    <property type="match status" value="1"/>
</dbReference>
<reference evidence="8" key="1">
    <citation type="submission" date="2022-06" db="EMBL/GenBank/DDBJ databases">
        <title>Rothia sp. isolated from sandalwood seedling.</title>
        <authorList>
            <person name="Tuikhar N."/>
            <person name="Kirdat K."/>
            <person name="Thorat V."/>
            <person name="Swetha P."/>
            <person name="Padma S."/>
            <person name="Sundararaj R."/>
            <person name="Yadav A."/>
        </authorList>
    </citation>
    <scope>NUCLEOTIDE SEQUENCE</scope>
    <source>
        <strain evidence="8">AR01</strain>
    </source>
</reference>
<feature type="transmembrane region" description="Helical" evidence="6">
    <location>
        <begin position="72"/>
        <end position="95"/>
    </location>
</feature>
<comment type="subcellular location">
    <subcellularLocation>
        <location evidence="1">Cell membrane</location>
        <topology evidence="1">Multi-pass membrane protein</topology>
    </subcellularLocation>
</comment>
<evidence type="ECO:0000256" key="4">
    <source>
        <dbReference type="ARBA" id="ARBA00022989"/>
    </source>
</evidence>
<dbReference type="EMBL" id="JANAFB010000027">
    <property type="protein sequence ID" value="MCP3426497.1"/>
    <property type="molecule type" value="Genomic_DNA"/>
</dbReference>
<dbReference type="NCBIfam" id="TIGR03954">
    <property type="entry name" value="integ_memb_HG"/>
    <property type="match status" value="1"/>
</dbReference>
<comment type="caution">
    <text evidence="8">The sequence shown here is derived from an EMBL/GenBank/DDBJ whole genome shotgun (WGS) entry which is preliminary data.</text>
</comment>
<keyword evidence="2" id="KW-1003">Cell membrane</keyword>
<evidence type="ECO:0000313" key="8">
    <source>
        <dbReference type="EMBL" id="MCP3426497.1"/>
    </source>
</evidence>
<dbReference type="RefSeq" id="WP_254167237.1">
    <property type="nucleotide sequence ID" value="NZ_JANAFB010000027.1"/>
</dbReference>
<dbReference type="Pfam" id="PF12823">
    <property type="entry name" value="DUF3817"/>
    <property type="match status" value="1"/>
</dbReference>
<evidence type="ECO:0000256" key="3">
    <source>
        <dbReference type="ARBA" id="ARBA00022692"/>
    </source>
</evidence>
<keyword evidence="5 6" id="KW-0472">Membrane</keyword>
<protein>
    <submittedName>
        <fullName evidence="8">DUF3817 domain-containing protein</fullName>
    </submittedName>
</protein>
<feature type="domain" description="DUF3817" evidence="7">
    <location>
        <begin position="10"/>
        <end position="97"/>
    </location>
</feature>
<organism evidence="8 9">
    <name type="scientific">Rothia santali</name>
    <dbReference type="NCBI Taxonomy" id="2949643"/>
    <lineage>
        <taxon>Bacteria</taxon>
        <taxon>Bacillati</taxon>
        <taxon>Actinomycetota</taxon>
        <taxon>Actinomycetes</taxon>
        <taxon>Micrococcales</taxon>
        <taxon>Micrococcaceae</taxon>
        <taxon>Rothia</taxon>
    </lineage>
</organism>
<dbReference type="InterPro" id="IPR023845">
    <property type="entry name" value="DUF3817_TM"/>
</dbReference>
<evidence type="ECO:0000259" key="7">
    <source>
        <dbReference type="Pfam" id="PF12823"/>
    </source>
</evidence>
<sequence>MKHPVSPLGRTYATIAVIEALTWAGLLVGMFLKYVTQTTEMGVTIFGYAHGFAFIAYVLITVAAAVRLRWGLLTAFVALAASVPPLCTIPMEMWLRRRGRLARPEAAARREPVGADAA</sequence>
<evidence type="ECO:0000256" key="5">
    <source>
        <dbReference type="ARBA" id="ARBA00023136"/>
    </source>
</evidence>
<dbReference type="AlphaFoldDB" id="A0A9X2HH65"/>
<proteinExistence type="predicted"/>
<evidence type="ECO:0000256" key="2">
    <source>
        <dbReference type="ARBA" id="ARBA00022475"/>
    </source>
</evidence>
<dbReference type="PANTHER" id="PTHR40077:SF1">
    <property type="entry name" value="MEMBRANE PROTEIN"/>
    <property type="match status" value="1"/>
</dbReference>
<evidence type="ECO:0000256" key="1">
    <source>
        <dbReference type="ARBA" id="ARBA00004651"/>
    </source>
</evidence>
<gene>
    <name evidence="8" type="ORF">NBM05_10920</name>
</gene>
<keyword evidence="4 6" id="KW-1133">Transmembrane helix</keyword>
<dbReference type="Proteomes" id="UP001139502">
    <property type="component" value="Unassembled WGS sequence"/>
</dbReference>
<dbReference type="GO" id="GO:0005886">
    <property type="term" value="C:plasma membrane"/>
    <property type="evidence" value="ECO:0007669"/>
    <property type="project" value="UniProtKB-SubCell"/>
</dbReference>
<evidence type="ECO:0000313" key="9">
    <source>
        <dbReference type="Proteomes" id="UP001139502"/>
    </source>
</evidence>